<proteinExistence type="predicted"/>
<dbReference type="PROSITE" id="PS51257">
    <property type="entry name" value="PROKAR_LIPOPROTEIN"/>
    <property type="match status" value="1"/>
</dbReference>
<accession>A0A934RS58</accession>
<keyword evidence="2" id="KW-1185">Reference proteome</keyword>
<name>A0A934RS58_9BACT</name>
<sequence>MREVLADCGLSWGREGHGLALASALACYEGAFGQIVIPSTFAYRDLKFPWGSCPVTNHFWSSEEREWWHDGAAQNKLGKVRVLAKSPAACDLLRVCWEGEDKGKNCGTCFKCVATQICFWLSGVPRPGAFGEGCDLQTVRDTYLKGSTQNRGLFAEFAREARRQGMTELARECEKALSRQFLNRKLRKIRLWRGGKK</sequence>
<comment type="caution">
    <text evidence="1">The sequence shown here is derived from an EMBL/GenBank/DDBJ whole genome shotgun (WGS) entry which is preliminary data.</text>
</comment>
<gene>
    <name evidence="1" type="ORF">JIN78_05575</name>
</gene>
<evidence type="ECO:0000313" key="2">
    <source>
        <dbReference type="Proteomes" id="UP000604083"/>
    </source>
</evidence>
<dbReference type="Proteomes" id="UP000604083">
    <property type="component" value="Unassembled WGS sequence"/>
</dbReference>
<dbReference type="AlphaFoldDB" id="A0A934RS58"/>
<reference evidence="1" key="1">
    <citation type="submission" date="2021-01" db="EMBL/GenBank/DDBJ databases">
        <title>Modified the classification status of verrucomicrobia.</title>
        <authorList>
            <person name="Feng X."/>
        </authorList>
    </citation>
    <scope>NUCLEOTIDE SEQUENCE</scope>
    <source>
        <strain evidence="1">KCTC 12986</strain>
    </source>
</reference>
<evidence type="ECO:0000313" key="1">
    <source>
        <dbReference type="EMBL" id="MBK1833526.1"/>
    </source>
</evidence>
<organism evidence="1 2">
    <name type="scientific">Roseibacillus ishigakijimensis</name>
    <dbReference type="NCBI Taxonomy" id="454146"/>
    <lineage>
        <taxon>Bacteria</taxon>
        <taxon>Pseudomonadati</taxon>
        <taxon>Verrucomicrobiota</taxon>
        <taxon>Verrucomicrobiia</taxon>
        <taxon>Verrucomicrobiales</taxon>
        <taxon>Verrucomicrobiaceae</taxon>
        <taxon>Roseibacillus</taxon>
    </lineage>
</organism>
<protein>
    <submittedName>
        <fullName evidence="1">Uncharacterized protein</fullName>
    </submittedName>
</protein>
<dbReference type="RefSeq" id="WP_200390962.1">
    <property type="nucleotide sequence ID" value="NZ_JAENIO010000010.1"/>
</dbReference>
<dbReference type="EMBL" id="JAENIO010000010">
    <property type="protein sequence ID" value="MBK1833526.1"/>
    <property type="molecule type" value="Genomic_DNA"/>
</dbReference>